<dbReference type="KEGG" id="qsa:O6P43_027111"/>
<evidence type="ECO:0000256" key="3">
    <source>
        <dbReference type="RuleBase" id="RU361155"/>
    </source>
</evidence>
<evidence type="ECO:0000313" key="6">
    <source>
        <dbReference type="EMBL" id="KAJ7951005.1"/>
    </source>
</evidence>
<feature type="compositionally biased region" description="Low complexity" evidence="4">
    <location>
        <begin position="1"/>
        <end position="15"/>
    </location>
</feature>
<dbReference type="InterPro" id="IPR027417">
    <property type="entry name" value="P-loop_NTPase"/>
</dbReference>
<evidence type="ECO:0000313" key="7">
    <source>
        <dbReference type="Proteomes" id="UP001163823"/>
    </source>
</evidence>
<evidence type="ECO:0000256" key="2">
    <source>
        <dbReference type="ARBA" id="ARBA00022679"/>
    </source>
</evidence>
<dbReference type="Proteomes" id="UP001163823">
    <property type="component" value="Chromosome 11"/>
</dbReference>
<protein>
    <recommendedName>
        <fullName evidence="3">Sulfotransferase</fullName>
        <ecNumber evidence="3">2.8.2.-</ecNumber>
    </recommendedName>
</protein>
<dbReference type="AlphaFoldDB" id="A0AAD7L3R8"/>
<dbReference type="InterPro" id="IPR000863">
    <property type="entry name" value="Sulfotransferase_dom"/>
</dbReference>
<sequence>MEQHSLSSSFSSSSLTADEEKKPESKQVQLIPPTKILYQDFWCSGRLLPNVISFQKHFQALDQDIILASQPKSGTTWLKALIFSVVNRTRFTVSNTPLLTSNPHELIPFFEAQLYAEDEIPDFSTMPSPRLFSTHIPYASLPESIKHSECRIVYICRNPLDVIVSFWKFLIQFAPSTKVEDLAETWCNGEDGFGPFWNHVLGYWNESLKKPNRVFFLKYEDLKDDIVGNLKKLAVFIGFPFSMEEERQGVIEDISKLCSLNNLKNLEVNKNGKINFPKIRAGIEKKSYFRKGEVGDWVNHLNPSVVECLDRIIQEKLSGSGLTFKV</sequence>
<proteinExistence type="inferred from homology"/>
<dbReference type="EC" id="2.8.2.-" evidence="3"/>
<keyword evidence="2 3" id="KW-0808">Transferase</keyword>
<evidence type="ECO:0000256" key="4">
    <source>
        <dbReference type="SAM" id="MobiDB-lite"/>
    </source>
</evidence>
<keyword evidence="7" id="KW-1185">Reference proteome</keyword>
<dbReference type="Gene3D" id="3.40.50.300">
    <property type="entry name" value="P-loop containing nucleotide triphosphate hydrolases"/>
    <property type="match status" value="1"/>
</dbReference>
<dbReference type="EMBL" id="JARAOO010000011">
    <property type="protein sequence ID" value="KAJ7951005.1"/>
    <property type="molecule type" value="Genomic_DNA"/>
</dbReference>
<dbReference type="Pfam" id="PF00685">
    <property type="entry name" value="Sulfotransfer_1"/>
    <property type="match status" value="1"/>
</dbReference>
<name>A0AAD7L3R8_QUISA</name>
<gene>
    <name evidence="6" type="ORF">O6P43_027111</name>
</gene>
<dbReference type="PANTHER" id="PTHR11783">
    <property type="entry name" value="SULFOTRANSFERASE SULT"/>
    <property type="match status" value="1"/>
</dbReference>
<accession>A0AAD7L3R8</accession>
<evidence type="ECO:0000256" key="1">
    <source>
        <dbReference type="ARBA" id="ARBA00005771"/>
    </source>
</evidence>
<feature type="domain" description="Sulfotransferase" evidence="5">
    <location>
        <begin position="62"/>
        <end position="321"/>
    </location>
</feature>
<comment type="caution">
    <text evidence="6">The sequence shown here is derived from an EMBL/GenBank/DDBJ whole genome shotgun (WGS) entry which is preliminary data.</text>
</comment>
<feature type="region of interest" description="Disordered" evidence="4">
    <location>
        <begin position="1"/>
        <end position="27"/>
    </location>
</feature>
<comment type="similarity">
    <text evidence="1 3">Belongs to the sulfotransferase 1 family.</text>
</comment>
<evidence type="ECO:0000259" key="5">
    <source>
        <dbReference type="Pfam" id="PF00685"/>
    </source>
</evidence>
<reference evidence="6" key="1">
    <citation type="journal article" date="2023" name="Science">
        <title>Elucidation of the pathway for biosynthesis of saponin adjuvants from the soapbark tree.</title>
        <authorList>
            <person name="Reed J."/>
            <person name="Orme A."/>
            <person name="El-Demerdash A."/>
            <person name="Owen C."/>
            <person name="Martin L.B.B."/>
            <person name="Misra R.C."/>
            <person name="Kikuchi S."/>
            <person name="Rejzek M."/>
            <person name="Martin A.C."/>
            <person name="Harkess A."/>
            <person name="Leebens-Mack J."/>
            <person name="Louveau T."/>
            <person name="Stephenson M.J."/>
            <person name="Osbourn A."/>
        </authorList>
    </citation>
    <scope>NUCLEOTIDE SEQUENCE</scope>
    <source>
        <strain evidence="6">S10</strain>
    </source>
</reference>
<organism evidence="6 7">
    <name type="scientific">Quillaja saponaria</name>
    <name type="common">Soap bark tree</name>
    <dbReference type="NCBI Taxonomy" id="32244"/>
    <lineage>
        <taxon>Eukaryota</taxon>
        <taxon>Viridiplantae</taxon>
        <taxon>Streptophyta</taxon>
        <taxon>Embryophyta</taxon>
        <taxon>Tracheophyta</taxon>
        <taxon>Spermatophyta</taxon>
        <taxon>Magnoliopsida</taxon>
        <taxon>eudicotyledons</taxon>
        <taxon>Gunneridae</taxon>
        <taxon>Pentapetalae</taxon>
        <taxon>rosids</taxon>
        <taxon>fabids</taxon>
        <taxon>Fabales</taxon>
        <taxon>Quillajaceae</taxon>
        <taxon>Quillaja</taxon>
    </lineage>
</organism>
<dbReference type="GO" id="GO:0008146">
    <property type="term" value="F:sulfotransferase activity"/>
    <property type="evidence" value="ECO:0007669"/>
    <property type="project" value="InterPro"/>
</dbReference>
<dbReference type="SUPFAM" id="SSF52540">
    <property type="entry name" value="P-loop containing nucleoside triphosphate hydrolases"/>
    <property type="match status" value="1"/>
</dbReference>